<dbReference type="RefSeq" id="WP_006964365.1">
    <property type="nucleotide sequence ID" value="NZ_APJX01000001.1"/>
</dbReference>
<comment type="caution">
    <text evidence="1">The sequence shown here is derived from an EMBL/GenBank/DDBJ whole genome shotgun (WGS) entry which is preliminary data.</text>
</comment>
<sequence>MNISTWLDRKTAQKIDVSHIELPADISYDNDPDEMLFFEEYKPCGFFCSKNHPFATVERFGRWYYSRGQDKKAGIHSSEMKWHLFTKDKDLALQTAKSHME</sequence>
<evidence type="ECO:0000313" key="1">
    <source>
        <dbReference type="EMBL" id="EMS81617.1"/>
    </source>
</evidence>
<reference evidence="1 2" key="1">
    <citation type="journal article" date="2013" name="Genome Announc.">
        <title>Draft Genome Sequence of Desulfotignum phosphitoxidans DSM 13687 Strain FiPS-3.</title>
        <authorList>
            <person name="Poehlein A."/>
            <person name="Daniel R."/>
            <person name="Simeonova D.D."/>
        </authorList>
    </citation>
    <scope>NUCLEOTIDE SEQUENCE [LARGE SCALE GENOMIC DNA]</scope>
    <source>
        <strain evidence="1 2">DSM 13687</strain>
    </source>
</reference>
<evidence type="ECO:0000313" key="2">
    <source>
        <dbReference type="Proteomes" id="UP000014216"/>
    </source>
</evidence>
<dbReference type="EMBL" id="APJX01000001">
    <property type="protein sequence ID" value="EMS81617.1"/>
    <property type="molecule type" value="Genomic_DNA"/>
</dbReference>
<proteinExistence type="predicted"/>
<keyword evidence="2" id="KW-1185">Reference proteome</keyword>
<name>S0G807_9BACT</name>
<accession>S0G807</accession>
<dbReference type="Proteomes" id="UP000014216">
    <property type="component" value="Unassembled WGS sequence"/>
</dbReference>
<organism evidence="1 2">
    <name type="scientific">Desulfotignum phosphitoxidans DSM 13687</name>
    <dbReference type="NCBI Taxonomy" id="1286635"/>
    <lineage>
        <taxon>Bacteria</taxon>
        <taxon>Pseudomonadati</taxon>
        <taxon>Thermodesulfobacteriota</taxon>
        <taxon>Desulfobacteria</taxon>
        <taxon>Desulfobacterales</taxon>
        <taxon>Desulfobacteraceae</taxon>
        <taxon>Desulfotignum</taxon>
    </lineage>
</organism>
<protein>
    <submittedName>
        <fullName evidence="1">Uncharacterized protein</fullName>
    </submittedName>
</protein>
<dbReference type="AlphaFoldDB" id="S0G807"/>
<dbReference type="OrthoDB" id="5422535at2"/>
<gene>
    <name evidence="1" type="ORF">Dpo_1c07580</name>
</gene>